<protein>
    <submittedName>
        <fullName evidence="2">Uncharacterized protein</fullName>
    </submittedName>
</protein>
<evidence type="ECO:0000313" key="2">
    <source>
        <dbReference type="EMBL" id="QDT73457.1"/>
    </source>
</evidence>
<name>A0A517TYL0_9BACT</name>
<keyword evidence="3" id="KW-1185">Reference proteome</keyword>
<dbReference type="Proteomes" id="UP000317909">
    <property type="component" value="Chromosome"/>
</dbReference>
<reference evidence="2 3" key="1">
    <citation type="submission" date="2019-02" db="EMBL/GenBank/DDBJ databases">
        <title>Deep-cultivation of Planctomycetes and their phenomic and genomic characterization uncovers novel biology.</title>
        <authorList>
            <person name="Wiegand S."/>
            <person name="Jogler M."/>
            <person name="Boedeker C."/>
            <person name="Pinto D."/>
            <person name="Vollmers J."/>
            <person name="Rivas-Marin E."/>
            <person name="Kohn T."/>
            <person name="Peeters S.H."/>
            <person name="Heuer A."/>
            <person name="Rast P."/>
            <person name="Oberbeckmann S."/>
            <person name="Bunk B."/>
            <person name="Jeske O."/>
            <person name="Meyerdierks A."/>
            <person name="Storesund J.E."/>
            <person name="Kallscheuer N."/>
            <person name="Luecker S."/>
            <person name="Lage O.M."/>
            <person name="Pohl T."/>
            <person name="Merkel B.J."/>
            <person name="Hornburger P."/>
            <person name="Mueller R.-W."/>
            <person name="Bruemmer F."/>
            <person name="Labrenz M."/>
            <person name="Spormann A.M."/>
            <person name="Op den Camp H."/>
            <person name="Overmann J."/>
            <person name="Amann R."/>
            <person name="Jetten M.S.M."/>
            <person name="Mascher T."/>
            <person name="Medema M.H."/>
            <person name="Devos D.P."/>
            <person name="Kaster A.-K."/>
            <person name="Ovreas L."/>
            <person name="Rohde M."/>
            <person name="Galperin M.Y."/>
            <person name="Jogler C."/>
        </authorList>
    </citation>
    <scope>NUCLEOTIDE SEQUENCE [LARGE SCALE GENOMIC DNA]</scope>
    <source>
        <strain evidence="2 3">I41</strain>
    </source>
</reference>
<evidence type="ECO:0000256" key="1">
    <source>
        <dbReference type="SAM" id="MobiDB-lite"/>
    </source>
</evidence>
<dbReference type="EMBL" id="CP036339">
    <property type="protein sequence ID" value="QDT73457.1"/>
    <property type="molecule type" value="Genomic_DNA"/>
</dbReference>
<evidence type="ECO:0000313" key="3">
    <source>
        <dbReference type="Proteomes" id="UP000317909"/>
    </source>
</evidence>
<dbReference type="KEGG" id="llh:I41_26460"/>
<sequence length="173" mass="19599">MSDEPIPYVEGERPPSPRHIRAILKHQDGSPDEDVWIDPETLKHGQLRHSDIDELLPMIRWVWRHNGKRLTWCRTFEDWELGFMRDANPGSEVAAWLTATYAMLEFSHRCPSANVDALFAAVCCLMNGNDSGIQPASVATNLKELMANPPKAMSDPKSFTDDGKYKAGEKHLR</sequence>
<accession>A0A517TYL0</accession>
<feature type="compositionally biased region" description="Basic and acidic residues" evidence="1">
    <location>
        <begin position="158"/>
        <end position="173"/>
    </location>
</feature>
<dbReference type="RefSeq" id="WP_145433045.1">
    <property type="nucleotide sequence ID" value="NZ_CP036339.1"/>
</dbReference>
<organism evidence="2 3">
    <name type="scientific">Lacipirellula limnantheis</name>
    <dbReference type="NCBI Taxonomy" id="2528024"/>
    <lineage>
        <taxon>Bacteria</taxon>
        <taxon>Pseudomonadati</taxon>
        <taxon>Planctomycetota</taxon>
        <taxon>Planctomycetia</taxon>
        <taxon>Pirellulales</taxon>
        <taxon>Lacipirellulaceae</taxon>
        <taxon>Lacipirellula</taxon>
    </lineage>
</organism>
<proteinExistence type="predicted"/>
<feature type="region of interest" description="Disordered" evidence="1">
    <location>
        <begin position="148"/>
        <end position="173"/>
    </location>
</feature>
<dbReference type="AlphaFoldDB" id="A0A517TYL0"/>
<dbReference type="OrthoDB" id="280288at2"/>
<gene>
    <name evidence="2" type="ORF">I41_26460</name>
</gene>